<name>A0ACC7LKF0_9FLAO</name>
<accession>A0ACC7LKF0</accession>
<reference evidence="1" key="1">
    <citation type="submission" date="2024-09" db="EMBL/GenBank/DDBJ databases">
        <authorList>
            <person name="Liu J."/>
        </authorList>
    </citation>
    <scope>NUCLEOTIDE SEQUENCE</scope>
    <source>
        <strain evidence="1">NBU2967</strain>
    </source>
</reference>
<sequence>MGTFGKPKNMHTDKTLLVKGIKHIAYTVFLMFLAPVVMYQAFKNEGHPWFWPVAILGGILAIAAIALGFYSIKLILDALFKKK</sequence>
<proteinExistence type="predicted"/>
<keyword evidence="2" id="KW-1185">Reference proteome</keyword>
<gene>
    <name evidence="1" type="ORF">ACEZ3G_12145</name>
</gene>
<evidence type="ECO:0000313" key="1">
    <source>
        <dbReference type="EMBL" id="MFH6604233.1"/>
    </source>
</evidence>
<evidence type="ECO:0000313" key="2">
    <source>
        <dbReference type="Proteomes" id="UP001595191"/>
    </source>
</evidence>
<dbReference type="Proteomes" id="UP001595191">
    <property type="component" value="Unassembled WGS sequence"/>
</dbReference>
<organism evidence="1 2">
    <name type="scientific">Meishania litoralis</name>
    <dbReference type="NCBI Taxonomy" id="3434685"/>
    <lineage>
        <taxon>Bacteria</taxon>
        <taxon>Pseudomonadati</taxon>
        <taxon>Bacteroidota</taxon>
        <taxon>Flavobacteriia</taxon>
        <taxon>Flavobacteriales</taxon>
        <taxon>Flavobacteriaceae</taxon>
        <taxon>Meishania</taxon>
    </lineage>
</organism>
<protein>
    <submittedName>
        <fullName evidence="1">DUF6095 family protein</fullName>
    </submittedName>
</protein>
<comment type="caution">
    <text evidence="1">The sequence shown here is derived from an EMBL/GenBank/DDBJ whole genome shotgun (WGS) entry which is preliminary data.</text>
</comment>
<dbReference type="EMBL" id="JBHFPV010000002">
    <property type="protein sequence ID" value="MFH6604233.1"/>
    <property type="molecule type" value="Genomic_DNA"/>
</dbReference>